<feature type="transmembrane region" description="Helical" evidence="1">
    <location>
        <begin position="12"/>
        <end position="30"/>
    </location>
</feature>
<keyword evidence="3" id="KW-1185">Reference proteome</keyword>
<feature type="transmembrane region" description="Helical" evidence="1">
    <location>
        <begin position="50"/>
        <end position="71"/>
    </location>
</feature>
<dbReference type="Proteomes" id="UP000093807">
    <property type="component" value="Unassembled WGS sequence"/>
</dbReference>
<protein>
    <submittedName>
        <fullName evidence="2">Uncharacterized protein</fullName>
    </submittedName>
</protein>
<reference evidence="2 3" key="1">
    <citation type="submission" date="2016-06" db="EMBL/GenBank/DDBJ databases">
        <title>Draft genome sequence of Flavobacterium succinicans strain DD5b.</title>
        <authorList>
            <person name="Poehlein A."/>
            <person name="Daniel R."/>
            <person name="Simeonova D.D."/>
        </authorList>
    </citation>
    <scope>NUCLEOTIDE SEQUENCE [LARGE SCALE GENOMIC DNA]</scope>
    <source>
        <strain evidence="2 3">DD5b</strain>
    </source>
</reference>
<accession>A0A199XRV3</accession>
<dbReference type="RefSeq" id="WP_064715169.1">
    <property type="nucleotide sequence ID" value="NZ_JMTM01000035.1"/>
</dbReference>
<comment type="caution">
    <text evidence="2">The sequence shown here is derived from an EMBL/GenBank/DDBJ whole genome shotgun (WGS) entry which is preliminary data.</text>
</comment>
<dbReference type="OrthoDB" id="1452796at2"/>
<gene>
    <name evidence="2" type="ORF">FLB_13600</name>
</gene>
<sequence>MTTEQVIEFTKLLSKIVFLVITCLLSFVYGTALSMKIEHPNFKNLPVSDFFIFGTILIIMIFINLKVFGILKPRSVTTT</sequence>
<name>A0A199XRV3_9FLAO</name>
<keyword evidence="1" id="KW-0812">Transmembrane</keyword>
<keyword evidence="1" id="KW-0472">Membrane</keyword>
<organism evidence="2 3">
    <name type="scientific">Flavobacterium succinicans</name>
    <dbReference type="NCBI Taxonomy" id="29536"/>
    <lineage>
        <taxon>Bacteria</taxon>
        <taxon>Pseudomonadati</taxon>
        <taxon>Bacteroidota</taxon>
        <taxon>Flavobacteriia</taxon>
        <taxon>Flavobacteriales</taxon>
        <taxon>Flavobacteriaceae</taxon>
        <taxon>Flavobacterium</taxon>
    </lineage>
</organism>
<proteinExistence type="predicted"/>
<evidence type="ECO:0000256" key="1">
    <source>
        <dbReference type="SAM" id="Phobius"/>
    </source>
</evidence>
<dbReference type="EMBL" id="JMTM01000035">
    <property type="protein sequence ID" value="OAZ04365.1"/>
    <property type="molecule type" value="Genomic_DNA"/>
</dbReference>
<dbReference type="PATRIC" id="fig|29536.5.peg.1430"/>
<evidence type="ECO:0000313" key="2">
    <source>
        <dbReference type="EMBL" id="OAZ04365.1"/>
    </source>
</evidence>
<keyword evidence="1" id="KW-1133">Transmembrane helix</keyword>
<dbReference type="AlphaFoldDB" id="A0A199XRV3"/>
<evidence type="ECO:0000313" key="3">
    <source>
        <dbReference type="Proteomes" id="UP000093807"/>
    </source>
</evidence>